<keyword evidence="3" id="KW-0804">Transcription</keyword>
<evidence type="ECO:0000313" key="5">
    <source>
        <dbReference type="EMBL" id="MBP1043569.1"/>
    </source>
</evidence>
<dbReference type="SMART" id="SM00354">
    <property type="entry name" value="HTH_LACI"/>
    <property type="match status" value="1"/>
</dbReference>
<proteinExistence type="predicted"/>
<dbReference type="PANTHER" id="PTHR30146">
    <property type="entry name" value="LACI-RELATED TRANSCRIPTIONAL REPRESSOR"/>
    <property type="match status" value="1"/>
</dbReference>
<keyword evidence="2 5" id="KW-0238">DNA-binding</keyword>
<comment type="caution">
    <text evidence="5">The sequence shown here is derived from an EMBL/GenBank/DDBJ whole genome shotgun (WGS) entry which is preliminary data.</text>
</comment>
<keyword evidence="1" id="KW-0805">Transcription regulation</keyword>
<dbReference type="InterPro" id="IPR046335">
    <property type="entry name" value="LacI/GalR-like_sensor"/>
</dbReference>
<dbReference type="PROSITE" id="PS50932">
    <property type="entry name" value="HTH_LACI_2"/>
    <property type="match status" value="1"/>
</dbReference>
<sequence length="331" mass="37693">MKNKKLTIKDIANFANVSVSTVSNYLNERFDQMSAETRIKVGKVIAHTNFSPSSVARGLVKSDLKLIGVSVSDIENPFTSIIISGISESANKHDYGLLFANSANDSHKENSSILSLLDRGISGLIIDPVDPDKDEYKMLDKGTTIFIDRKPNSIEALTVQSNNFDCVFEFVSEMKGQNYDDIYFVSWPLKNISTRNERYLGFKKALKLQNDHFLIEIPEDDAEAVERIKGIFAKKEQKKIGFFTMNEPVLEHFLMITEHLSMTYPRDFGLGTYENPAWTRMIRPRISSIEQDSFMIGVLASEILIDKLENNTQRNEQTVYVKTTTHYRESF</sequence>
<evidence type="ECO:0000256" key="1">
    <source>
        <dbReference type="ARBA" id="ARBA00023015"/>
    </source>
</evidence>
<dbReference type="SUPFAM" id="SSF47413">
    <property type="entry name" value="lambda repressor-like DNA-binding domains"/>
    <property type="match status" value="1"/>
</dbReference>
<evidence type="ECO:0000313" key="6">
    <source>
        <dbReference type="Proteomes" id="UP000674938"/>
    </source>
</evidence>
<evidence type="ECO:0000256" key="2">
    <source>
        <dbReference type="ARBA" id="ARBA00023125"/>
    </source>
</evidence>
<protein>
    <submittedName>
        <fullName evidence="5">LacI family DNA-binding transcriptional regulator</fullName>
    </submittedName>
</protein>
<dbReference type="InterPro" id="IPR000843">
    <property type="entry name" value="HTH_LacI"/>
</dbReference>
<dbReference type="RefSeq" id="WP_209531377.1">
    <property type="nucleotide sequence ID" value="NZ_JAEEGA010000017.1"/>
</dbReference>
<name>A0A940PEU0_9ENTE</name>
<dbReference type="Gene3D" id="3.40.50.2300">
    <property type="match status" value="2"/>
</dbReference>
<gene>
    <name evidence="5" type="ORF">I6N95_21315</name>
</gene>
<evidence type="ECO:0000256" key="3">
    <source>
        <dbReference type="ARBA" id="ARBA00023163"/>
    </source>
</evidence>
<organism evidence="5 6">
    <name type="scientific">Vagococcus allomyrinae</name>
    <dbReference type="NCBI Taxonomy" id="2794353"/>
    <lineage>
        <taxon>Bacteria</taxon>
        <taxon>Bacillati</taxon>
        <taxon>Bacillota</taxon>
        <taxon>Bacilli</taxon>
        <taxon>Lactobacillales</taxon>
        <taxon>Enterococcaceae</taxon>
        <taxon>Vagococcus</taxon>
    </lineage>
</organism>
<evidence type="ECO:0000259" key="4">
    <source>
        <dbReference type="PROSITE" id="PS50932"/>
    </source>
</evidence>
<dbReference type="GO" id="GO:0000976">
    <property type="term" value="F:transcription cis-regulatory region binding"/>
    <property type="evidence" value="ECO:0007669"/>
    <property type="project" value="TreeGrafter"/>
</dbReference>
<dbReference type="PROSITE" id="PS00356">
    <property type="entry name" value="HTH_LACI_1"/>
    <property type="match status" value="1"/>
</dbReference>
<dbReference type="Pfam" id="PF00356">
    <property type="entry name" value="LacI"/>
    <property type="match status" value="1"/>
</dbReference>
<dbReference type="SUPFAM" id="SSF53822">
    <property type="entry name" value="Periplasmic binding protein-like I"/>
    <property type="match status" value="1"/>
</dbReference>
<dbReference type="PANTHER" id="PTHR30146:SF154">
    <property type="entry name" value="TRANSCRIPTION REGULATOR, MEMBER OF GALR FAMILY"/>
    <property type="match status" value="1"/>
</dbReference>
<reference evidence="5" key="1">
    <citation type="submission" date="2020-12" db="EMBL/GenBank/DDBJ databases">
        <title>Vagococcus allomyrinae sp. nov. and Enterococcus lavae sp. nov., isolated from the larvae of Allomyrina dichotoma.</title>
        <authorList>
            <person name="Lee S.D."/>
        </authorList>
    </citation>
    <scope>NUCLEOTIDE SEQUENCE</scope>
    <source>
        <strain evidence="5">BWB3-3</strain>
    </source>
</reference>
<dbReference type="GO" id="GO:0003700">
    <property type="term" value="F:DNA-binding transcription factor activity"/>
    <property type="evidence" value="ECO:0007669"/>
    <property type="project" value="TreeGrafter"/>
</dbReference>
<accession>A0A940PEU0</accession>
<dbReference type="InterPro" id="IPR010982">
    <property type="entry name" value="Lambda_DNA-bd_dom_sf"/>
</dbReference>
<dbReference type="Gene3D" id="1.10.260.40">
    <property type="entry name" value="lambda repressor-like DNA-binding domains"/>
    <property type="match status" value="1"/>
</dbReference>
<dbReference type="Pfam" id="PF13377">
    <property type="entry name" value="Peripla_BP_3"/>
    <property type="match status" value="1"/>
</dbReference>
<dbReference type="Proteomes" id="UP000674938">
    <property type="component" value="Unassembled WGS sequence"/>
</dbReference>
<dbReference type="InterPro" id="IPR028082">
    <property type="entry name" value="Peripla_BP_I"/>
</dbReference>
<dbReference type="EMBL" id="JAEEGA010000017">
    <property type="protein sequence ID" value="MBP1043569.1"/>
    <property type="molecule type" value="Genomic_DNA"/>
</dbReference>
<feature type="domain" description="HTH lacI-type" evidence="4">
    <location>
        <begin position="6"/>
        <end position="61"/>
    </location>
</feature>
<dbReference type="AlphaFoldDB" id="A0A940PEU0"/>
<dbReference type="CDD" id="cd01392">
    <property type="entry name" value="HTH_LacI"/>
    <property type="match status" value="1"/>
</dbReference>
<keyword evidence="6" id="KW-1185">Reference proteome</keyword>